<evidence type="ECO:0000256" key="4">
    <source>
        <dbReference type="ARBA" id="ARBA00019403"/>
    </source>
</evidence>
<evidence type="ECO:0000256" key="1">
    <source>
        <dbReference type="ARBA" id="ARBA00001400"/>
    </source>
</evidence>
<evidence type="ECO:0000256" key="7">
    <source>
        <dbReference type="ARBA" id="ARBA00022763"/>
    </source>
</evidence>
<dbReference type="InterPro" id="IPR005273">
    <property type="entry name" value="Ura-DNA_glyco_family4"/>
</dbReference>
<evidence type="ECO:0000256" key="8">
    <source>
        <dbReference type="ARBA" id="ARBA00022801"/>
    </source>
</evidence>
<dbReference type="NCBIfam" id="TIGR00758">
    <property type="entry name" value="UDG_fam4"/>
    <property type="match status" value="1"/>
</dbReference>
<evidence type="ECO:0000256" key="2">
    <source>
        <dbReference type="ARBA" id="ARBA00006521"/>
    </source>
</evidence>
<dbReference type="InterPro" id="IPR051536">
    <property type="entry name" value="UDG_Type-4/5"/>
</dbReference>
<sequence length="220" mass="24989">MPQANYSPKTDALHNLKREMEEDKSLPLLESNLVFGEGNPDTDVLFIGEAPGYHENMQGRPFVGQAGKLLDAMILGLGWKREDIYITNIVKRRPPENRDPLPEEIAAYSPYLMKQLEIINPKIIAPLGRFSMNFFLPDAKISLAQGKIFWWKDRLLMPLYHPAAALRATAVKDALKVSFAKLPVVKKKYEEFVRDRKSGKPEHTPKPDPAPNPKKQAELF</sequence>
<dbReference type="GO" id="GO:0006281">
    <property type="term" value="P:DNA repair"/>
    <property type="evidence" value="ECO:0007669"/>
    <property type="project" value="UniProtKB-KW"/>
</dbReference>
<dbReference type="SMART" id="SM00987">
    <property type="entry name" value="UreE_C"/>
    <property type="match status" value="1"/>
</dbReference>
<feature type="compositionally biased region" description="Basic and acidic residues" evidence="12">
    <location>
        <begin position="193"/>
        <end position="206"/>
    </location>
</feature>
<organism evidence="14 15">
    <name type="scientific">Candidatus Colwellbacteria bacterium RIFCSPHIGHO2_02_FULL_43_15</name>
    <dbReference type="NCBI Taxonomy" id="1797686"/>
    <lineage>
        <taxon>Bacteria</taxon>
        <taxon>Candidatus Colwelliibacteriota</taxon>
    </lineage>
</organism>
<evidence type="ECO:0000313" key="15">
    <source>
        <dbReference type="Proteomes" id="UP000178651"/>
    </source>
</evidence>
<keyword evidence="9" id="KW-0408">Iron</keyword>
<dbReference type="Gene3D" id="3.40.470.10">
    <property type="entry name" value="Uracil-DNA glycosylase-like domain"/>
    <property type="match status" value="1"/>
</dbReference>
<dbReference type="InterPro" id="IPR036895">
    <property type="entry name" value="Uracil-DNA_glycosylase-like_sf"/>
</dbReference>
<dbReference type="Proteomes" id="UP000178651">
    <property type="component" value="Unassembled WGS sequence"/>
</dbReference>
<keyword evidence="6" id="KW-0479">Metal-binding</keyword>
<keyword evidence="7" id="KW-0227">DNA damage</keyword>
<evidence type="ECO:0000256" key="3">
    <source>
        <dbReference type="ARBA" id="ARBA00012030"/>
    </source>
</evidence>
<feature type="domain" description="Uracil-DNA glycosylase-like" evidence="13">
    <location>
        <begin position="35"/>
        <end position="175"/>
    </location>
</feature>
<dbReference type="PANTHER" id="PTHR33693:SF1">
    <property type="entry name" value="TYPE-4 URACIL-DNA GLYCOSYLASE"/>
    <property type="match status" value="1"/>
</dbReference>
<keyword evidence="8" id="KW-0378">Hydrolase</keyword>
<protein>
    <recommendedName>
        <fullName evidence="4">Type-4 uracil-DNA glycosylase</fullName>
        <ecNumber evidence="3">3.2.2.27</ecNumber>
    </recommendedName>
</protein>
<accession>A0A1G1Z0L9</accession>
<dbReference type="EC" id="3.2.2.27" evidence="3"/>
<dbReference type="GO" id="GO:0004844">
    <property type="term" value="F:uracil DNA N-glycosylase activity"/>
    <property type="evidence" value="ECO:0007669"/>
    <property type="project" value="UniProtKB-EC"/>
</dbReference>
<dbReference type="GO" id="GO:0051539">
    <property type="term" value="F:4 iron, 4 sulfur cluster binding"/>
    <property type="evidence" value="ECO:0007669"/>
    <property type="project" value="UniProtKB-KW"/>
</dbReference>
<dbReference type="EMBL" id="MHIU01000001">
    <property type="protein sequence ID" value="OGY58183.1"/>
    <property type="molecule type" value="Genomic_DNA"/>
</dbReference>
<evidence type="ECO:0000256" key="10">
    <source>
        <dbReference type="ARBA" id="ARBA00023014"/>
    </source>
</evidence>
<dbReference type="GO" id="GO:0046872">
    <property type="term" value="F:metal ion binding"/>
    <property type="evidence" value="ECO:0007669"/>
    <property type="project" value="UniProtKB-KW"/>
</dbReference>
<dbReference type="SUPFAM" id="SSF52141">
    <property type="entry name" value="Uracil-DNA glycosylase-like"/>
    <property type="match status" value="1"/>
</dbReference>
<keyword evidence="5" id="KW-0004">4Fe-4S</keyword>
<evidence type="ECO:0000259" key="13">
    <source>
        <dbReference type="SMART" id="SM00986"/>
    </source>
</evidence>
<reference evidence="14 15" key="1">
    <citation type="journal article" date="2016" name="Nat. Commun.">
        <title>Thousands of microbial genomes shed light on interconnected biogeochemical processes in an aquifer system.</title>
        <authorList>
            <person name="Anantharaman K."/>
            <person name="Brown C.T."/>
            <person name="Hug L.A."/>
            <person name="Sharon I."/>
            <person name="Castelle C.J."/>
            <person name="Probst A.J."/>
            <person name="Thomas B.C."/>
            <person name="Singh A."/>
            <person name="Wilkins M.J."/>
            <person name="Karaoz U."/>
            <person name="Brodie E.L."/>
            <person name="Williams K.H."/>
            <person name="Hubbard S.S."/>
            <person name="Banfield J.F."/>
        </authorList>
    </citation>
    <scope>NUCLEOTIDE SEQUENCE [LARGE SCALE GENOMIC DNA]</scope>
</reference>
<dbReference type="AlphaFoldDB" id="A0A1G1Z0L9"/>
<evidence type="ECO:0000256" key="9">
    <source>
        <dbReference type="ARBA" id="ARBA00023004"/>
    </source>
</evidence>
<dbReference type="InterPro" id="IPR005122">
    <property type="entry name" value="Uracil-DNA_glycosylase-like"/>
</dbReference>
<comment type="catalytic activity">
    <reaction evidence="1">
        <text>Hydrolyzes single-stranded DNA or mismatched double-stranded DNA and polynucleotides, releasing free uracil.</text>
        <dbReference type="EC" id="3.2.2.27"/>
    </reaction>
</comment>
<dbReference type="SMART" id="SM00986">
    <property type="entry name" value="UDG"/>
    <property type="match status" value="1"/>
</dbReference>
<evidence type="ECO:0000256" key="11">
    <source>
        <dbReference type="ARBA" id="ARBA00023204"/>
    </source>
</evidence>
<evidence type="ECO:0000313" key="14">
    <source>
        <dbReference type="EMBL" id="OGY58183.1"/>
    </source>
</evidence>
<dbReference type="CDD" id="cd10030">
    <property type="entry name" value="UDG-F4_TTUDGA_SPO1dp_like"/>
    <property type="match status" value="1"/>
</dbReference>
<keyword evidence="10" id="KW-0411">Iron-sulfur</keyword>
<evidence type="ECO:0000256" key="12">
    <source>
        <dbReference type="SAM" id="MobiDB-lite"/>
    </source>
</evidence>
<dbReference type="PANTHER" id="PTHR33693">
    <property type="entry name" value="TYPE-5 URACIL-DNA GLYCOSYLASE"/>
    <property type="match status" value="1"/>
</dbReference>
<evidence type="ECO:0000256" key="6">
    <source>
        <dbReference type="ARBA" id="ARBA00022723"/>
    </source>
</evidence>
<proteinExistence type="inferred from homology"/>
<comment type="similarity">
    <text evidence="2">Belongs to the uracil-DNA glycosylase (UDG) superfamily. Type 4 (UDGa) family.</text>
</comment>
<gene>
    <name evidence="14" type="ORF">A3D47_00195</name>
</gene>
<feature type="region of interest" description="Disordered" evidence="12">
    <location>
        <begin position="193"/>
        <end position="220"/>
    </location>
</feature>
<evidence type="ECO:0000256" key="5">
    <source>
        <dbReference type="ARBA" id="ARBA00022485"/>
    </source>
</evidence>
<name>A0A1G1Z0L9_9BACT</name>
<keyword evidence="11" id="KW-0234">DNA repair</keyword>
<comment type="caution">
    <text evidence="14">The sequence shown here is derived from an EMBL/GenBank/DDBJ whole genome shotgun (WGS) entry which is preliminary data.</text>
</comment>
<dbReference type="Pfam" id="PF03167">
    <property type="entry name" value="UDG"/>
    <property type="match status" value="1"/>
</dbReference>